<keyword evidence="1" id="KW-0812">Transmembrane</keyword>
<reference evidence="2" key="1">
    <citation type="submission" date="2022-02" db="EMBL/GenBank/DDBJ databases">
        <authorList>
            <person name="King R."/>
        </authorList>
    </citation>
    <scope>NUCLEOTIDE SEQUENCE</scope>
</reference>
<evidence type="ECO:0000256" key="1">
    <source>
        <dbReference type="SAM" id="Phobius"/>
    </source>
</evidence>
<evidence type="ECO:0000313" key="2">
    <source>
        <dbReference type="EMBL" id="CAH1720740.1"/>
    </source>
</evidence>
<dbReference type="EMBL" id="OU899035">
    <property type="protein sequence ID" value="CAH1720740.1"/>
    <property type="molecule type" value="Genomic_DNA"/>
</dbReference>
<keyword evidence="3" id="KW-1185">Reference proteome</keyword>
<name>A0A9P0J0W9_APHGO</name>
<gene>
    <name evidence="2" type="ORF">APHIGO_LOCUS4107</name>
</gene>
<dbReference type="AlphaFoldDB" id="A0A9P0J0W9"/>
<protein>
    <submittedName>
        <fullName evidence="2">Uncharacterized protein</fullName>
    </submittedName>
</protein>
<dbReference type="Proteomes" id="UP001154329">
    <property type="component" value="Chromosome 2"/>
</dbReference>
<keyword evidence="1" id="KW-0472">Membrane</keyword>
<proteinExistence type="predicted"/>
<accession>A0A9P0J0W9</accession>
<sequence>MLCELAIRTALTLAFDYNTTYNIILYAPSRSRDTSVTILRPQPLRLVLDSHTGGRPNGCFRPPSRARVFADDNLKTFRPSYFPQVRYTRVGHCLECARVRNNDSLVYYIIIIMCIYNRLLLHGCMYR</sequence>
<feature type="transmembrane region" description="Helical" evidence="1">
    <location>
        <begin position="105"/>
        <end position="121"/>
    </location>
</feature>
<keyword evidence="1" id="KW-1133">Transmembrane helix</keyword>
<organism evidence="2 3">
    <name type="scientific">Aphis gossypii</name>
    <name type="common">Cotton aphid</name>
    <dbReference type="NCBI Taxonomy" id="80765"/>
    <lineage>
        <taxon>Eukaryota</taxon>
        <taxon>Metazoa</taxon>
        <taxon>Ecdysozoa</taxon>
        <taxon>Arthropoda</taxon>
        <taxon>Hexapoda</taxon>
        <taxon>Insecta</taxon>
        <taxon>Pterygota</taxon>
        <taxon>Neoptera</taxon>
        <taxon>Paraneoptera</taxon>
        <taxon>Hemiptera</taxon>
        <taxon>Sternorrhyncha</taxon>
        <taxon>Aphidomorpha</taxon>
        <taxon>Aphidoidea</taxon>
        <taxon>Aphididae</taxon>
        <taxon>Aphidini</taxon>
        <taxon>Aphis</taxon>
        <taxon>Aphis</taxon>
    </lineage>
</organism>
<reference evidence="2" key="2">
    <citation type="submission" date="2022-10" db="EMBL/GenBank/DDBJ databases">
        <authorList>
            <consortium name="ENA_rothamsted_submissions"/>
            <consortium name="culmorum"/>
            <person name="King R."/>
        </authorList>
    </citation>
    <scope>NUCLEOTIDE SEQUENCE</scope>
</reference>
<evidence type="ECO:0000313" key="3">
    <source>
        <dbReference type="Proteomes" id="UP001154329"/>
    </source>
</evidence>